<evidence type="ECO:0000256" key="3">
    <source>
        <dbReference type="ARBA" id="ARBA00023054"/>
    </source>
</evidence>
<proteinExistence type="inferred from homology"/>
<dbReference type="PANTHER" id="PTHR30563:SF0">
    <property type="entry name" value="DNA RECOMBINATION PROTEIN RMUC"/>
    <property type="match status" value="1"/>
</dbReference>
<sequence>MNSFVYLGFLVVGVMVGAVISWLLMRGRIQLQIQAAVVRIQSASQIDLAQKEERLRATLEEIAKLRVARDLAAKEFSELRSELDQSRNEQARLSERSSRVPQLEADLKRLLERIQEGEDESRALATSEAQKRQLATSLEAKVAELSKDVEGLDREASQCRHALNEANERKAALEEQAALIPTLEDKLRVTETQLEEASKQLSDLRESSGRSNGKLTAELAAEQGAHALAREQRTAEADARVLAEGEVARLSSELTELRTSYDAERKHADEKLKLLTQAKEELSAQFKALATEILEEKSKRFAEQNQTSLGQLLEPLKVRLKEFQGKVEEVYVQETKDRSALAEQVRQLHALNQALSDDARNLTSALKGSSKTQGNWGELILERVLESSGLRKGHEYLVQDSRTWEDGSRAQPDVVILLPEERKLVVDSKVSLVAYEAYASAETEEQRSISLRQHVESIRSHIKSLSDKKYHALYGKSLDFVLAFVPIEPAFMLAITNDKDIFMEALSRDVLLVSPSTLLFVVRTVAHLWRQEAQNRNAQDIARRGAELYDKLYGFVGDFESLGNRLKQAQSSYESAHGKFVSGKGNVIRQAEMLRELGVKPSKVLPAALVELANEDEQSIIVDSALVENNDARVMITGTAGID</sequence>
<keyword evidence="6" id="KW-0812">Transmembrane</keyword>
<gene>
    <name evidence="7" type="primary">rmuC</name>
    <name evidence="7" type="ORF">PQR08_01075</name>
</gene>
<keyword evidence="6" id="KW-0472">Membrane</keyword>
<comment type="similarity">
    <text evidence="2">Belongs to the RmuC family.</text>
</comment>
<evidence type="ECO:0000256" key="2">
    <source>
        <dbReference type="ARBA" id="ARBA00009840"/>
    </source>
</evidence>
<evidence type="ECO:0000313" key="8">
    <source>
        <dbReference type="Proteomes" id="UP001629462"/>
    </source>
</evidence>
<dbReference type="PANTHER" id="PTHR30563">
    <property type="entry name" value="DNA RECOMBINATION PROTEIN RMUC"/>
    <property type="match status" value="1"/>
</dbReference>
<dbReference type="InterPro" id="IPR003798">
    <property type="entry name" value="DNA_recombination_RmuC"/>
</dbReference>
<evidence type="ECO:0000256" key="4">
    <source>
        <dbReference type="ARBA" id="ARBA00023172"/>
    </source>
</evidence>
<protein>
    <submittedName>
        <fullName evidence="7">DNA recombination protein RmuC</fullName>
    </submittedName>
</protein>
<evidence type="ECO:0000313" key="7">
    <source>
        <dbReference type="EMBL" id="MFM0515994.1"/>
    </source>
</evidence>
<dbReference type="Pfam" id="PF02646">
    <property type="entry name" value="RmuC"/>
    <property type="match status" value="1"/>
</dbReference>
<keyword evidence="6" id="KW-1133">Transmembrane helix</keyword>
<feature type="coiled-coil region" evidence="5">
    <location>
        <begin position="48"/>
        <end position="207"/>
    </location>
</feature>
<accession>A0ABW9CE20</accession>
<feature type="coiled-coil region" evidence="5">
    <location>
        <begin position="265"/>
        <end position="299"/>
    </location>
</feature>
<evidence type="ECO:0000256" key="1">
    <source>
        <dbReference type="ARBA" id="ARBA00003416"/>
    </source>
</evidence>
<organism evidence="7 8">
    <name type="scientific">Caballeronia jiangsuensis</name>
    <dbReference type="NCBI Taxonomy" id="1458357"/>
    <lineage>
        <taxon>Bacteria</taxon>
        <taxon>Pseudomonadati</taxon>
        <taxon>Pseudomonadota</taxon>
        <taxon>Betaproteobacteria</taxon>
        <taxon>Burkholderiales</taxon>
        <taxon>Burkholderiaceae</taxon>
        <taxon>Caballeronia</taxon>
    </lineage>
</organism>
<keyword evidence="3 5" id="KW-0175">Coiled coil</keyword>
<comment type="function">
    <text evidence="1">Involved in DNA recombination.</text>
</comment>
<dbReference type="Proteomes" id="UP001629462">
    <property type="component" value="Unassembled WGS sequence"/>
</dbReference>
<keyword evidence="8" id="KW-1185">Reference proteome</keyword>
<feature type="transmembrane region" description="Helical" evidence="6">
    <location>
        <begin position="6"/>
        <end position="25"/>
    </location>
</feature>
<dbReference type="EMBL" id="JAQQDB010000001">
    <property type="protein sequence ID" value="MFM0515994.1"/>
    <property type="molecule type" value="Genomic_DNA"/>
</dbReference>
<keyword evidence="4" id="KW-0233">DNA recombination</keyword>
<evidence type="ECO:0000256" key="5">
    <source>
        <dbReference type="SAM" id="Coils"/>
    </source>
</evidence>
<comment type="caution">
    <text evidence="7">The sequence shown here is derived from an EMBL/GenBank/DDBJ whole genome shotgun (WGS) entry which is preliminary data.</text>
</comment>
<evidence type="ECO:0000256" key="6">
    <source>
        <dbReference type="SAM" id="Phobius"/>
    </source>
</evidence>
<reference evidence="7 8" key="1">
    <citation type="journal article" date="2024" name="Chem. Sci.">
        <title>Discovery of megapolipeptins by genome mining of a Burkholderiales bacteria collection.</title>
        <authorList>
            <person name="Paulo B.S."/>
            <person name="Recchia M.J.J."/>
            <person name="Lee S."/>
            <person name="Fergusson C.H."/>
            <person name="Romanowski S.B."/>
            <person name="Hernandez A."/>
            <person name="Krull N."/>
            <person name="Liu D.Y."/>
            <person name="Cavanagh H."/>
            <person name="Bos A."/>
            <person name="Gray C.A."/>
            <person name="Murphy B.T."/>
            <person name="Linington R.G."/>
            <person name="Eustaquio A.S."/>
        </authorList>
    </citation>
    <scope>NUCLEOTIDE SEQUENCE [LARGE SCALE GENOMIC DNA]</scope>
    <source>
        <strain evidence="7 8">RL17-374-BIF-D</strain>
    </source>
</reference>
<name>A0ABW9CE20_9BURK</name>
<dbReference type="RefSeq" id="WP_250486818.1">
    <property type="nucleotide sequence ID" value="NZ_JAQQDB010000001.1"/>
</dbReference>